<proteinExistence type="predicted"/>
<reference evidence="2" key="1">
    <citation type="submission" date="2015-04" db="EMBL/GenBank/DDBJ databases">
        <title>The genome sequence of the plant pathogenic Rhizarian Plasmodiophora brassicae reveals insights in its biotrophic life cycle and the origin of chitin synthesis.</title>
        <authorList>
            <person name="Schwelm A."/>
            <person name="Fogelqvist J."/>
            <person name="Knaust A."/>
            <person name="Julke S."/>
            <person name="Lilja T."/>
            <person name="Dhandapani V."/>
            <person name="Bonilla-Rosso G."/>
            <person name="Karlsson M."/>
            <person name="Shevchenko A."/>
            <person name="Choi S.R."/>
            <person name="Kim H.G."/>
            <person name="Park J.Y."/>
            <person name="Lim Y.P."/>
            <person name="Ludwig-Muller J."/>
            <person name="Dixelius C."/>
        </authorList>
    </citation>
    <scope>NUCLEOTIDE SEQUENCE</scope>
    <source>
        <tissue evidence="2">Potato root galls</tissue>
    </source>
</reference>
<keyword evidence="1" id="KW-0812">Transmembrane</keyword>
<name>A0A0H5RT88_9EUKA</name>
<protein>
    <submittedName>
        <fullName evidence="2">Uncharacterized protein</fullName>
    </submittedName>
</protein>
<dbReference type="EMBL" id="HACM01011507">
    <property type="protein sequence ID" value="CRZ11949.1"/>
    <property type="molecule type" value="Transcribed_RNA"/>
</dbReference>
<keyword evidence="1" id="KW-0472">Membrane</keyword>
<accession>A0A0H5RT88</accession>
<organism evidence="2">
    <name type="scientific">Spongospora subterranea</name>
    <dbReference type="NCBI Taxonomy" id="70186"/>
    <lineage>
        <taxon>Eukaryota</taxon>
        <taxon>Sar</taxon>
        <taxon>Rhizaria</taxon>
        <taxon>Endomyxa</taxon>
        <taxon>Phytomyxea</taxon>
        <taxon>Plasmodiophorida</taxon>
        <taxon>Plasmodiophoridae</taxon>
        <taxon>Spongospora</taxon>
    </lineage>
</organism>
<evidence type="ECO:0000256" key="1">
    <source>
        <dbReference type="SAM" id="Phobius"/>
    </source>
</evidence>
<evidence type="ECO:0000313" key="2">
    <source>
        <dbReference type="EMBL" id="CRZ11949.1"/>
    </source>
</evidence>
<sequence length="100" mass="11398">MGYQNCRFSNFSLLSACMVVYLFVVGSDAMASSWYKRSLPEPSGIAISSIVDRQVFHRGLKDGYMERLLFVSKYSEFEHCRGFSGEIQQFRPQGEPNIVV</sequence>
<feature type="transmembrane region" description="Helical" evidence="1">
    <location>
        <begin position="12"/>
        <end position="31"/>
    </location>
</feature>
<keyword evidence="1" id="KW-1133">Transmembrane helix</keyword>
<dbReference type="AlphaFoldDB" id="A0A0H5RT88"/>